<organism evidence="1 2">
    <name type="scientific">Hohenbuehelia grisea</name>
    <dbReference type="NCBI Taxonomy" id="104357"/>
    <lineage>
        <taxon>Eukaryota</taxon>
        <taxon>Fungi</taxon>
        <taxon>Dikarya</taxon>
        <taxon>Basidiomycota</taxon>
        <taxon>Agaricomycotina</taxon>
        <taxon>Agaricomycetes</taxon>
        <taxon>Agaricomycetidae</taxon>
        <taxon>Agaricales</taxon>
        <taxon>Pleurotineae</taxon>
        <taxon>Pleurotaceae</taxon>
        <taxon>Hohenbuehelia</taxon>
    </lineage>
</organism>
<name>A0ABR3J4P3_9AGAR</name>
<gene>
    <name evidence="1" type="ORF">HGRIS_007354</name>
</gene>
<accession>A0ABR3J4P3</accession>
<keyword evidence="2" id="KW-1185">Reference proteome</keyword>
<comment type="caution">
    <text evidence="1">The sequence shown here is derived from an EMBL/GenBank/DDBJ whole genome shotgun (WGS) entry which is preliminary data.</text>
</comment>
<proteinExistence type="predicted"/>
<reference evidence="2" key="1">
    <citation type="submission" date="2024-06" db="EMBL/GenBank/DDBJ databases">
        <title>Multi-omics analyses provide insights into the biosynthesis of the anticancer antibiotic pleurotin in Hohenbuehelia grisea.</title>
        <authorList>
            <person name="Weaver J.A."/>
            <person name="Alberti F."/>
        </authorList>
    </citation>
    <scope>NUCLEOTIDE SEQUENCE [LARGE SCALE GENOMIC DNA]</scope>
    <source>
        <strain evidence="2">T-177</strain>
    </source>
</reference>
<sequence>MYIRSCLFPELVWKPTVGSVAAFYELRSPRTFRLDTVCRTFAGKGLGPVFGGDAMQDIDMTSARPACLNQRIYRKTTLSFTYWALPSARGILFTCTIYDGESSCRYALAVCSSHVATAVRQHRENG</sequence>
<evidence type="ECO:0000313" key="2">
    <source>
        <dbReference type="Proteomes" id="UP001556367"/>
    </source>
</evidence>
<dbReference type="EMBL" id="JASNQZ010000011">
    <property type="protein sequence ID" value="KAL0950547.1"/>
    <property type="molecule type" value="Genomic_DNA"/>
</dbReference>
<dbReference type="Proteomes" id="UP001556367">
    <property type="component" value="Unassembled WGS sequence"/>
</dbReference>
<protein>
    <submittedName>
        <fullName evidence="1">Uncharacterized protein</fullName>
    </submittedName>
</protein>
<evidence type="ECO:0000313" key="1">
    <source>
        <dbReference type="EMBL" id="KAL0950547.1"/>
    </source>
</evidence>